<organism evidence="1">
    <name type="scientific">Catillopecten margaritatus gill symbiont</name>
    <dbReference type="NCBI Taxonomy" id="3083288"/>
    <lineage>
        <taxon>Bacteria</taxon>
        <taxon>Pseudomonadati</taxon>
        <taxon>Pseudomonadota</taxon>
        <taxon>Gammaproteobacteria</taxon>
        <taxon>sulfur-oxidizing symbionts</taxon>
    </lineage>
</organism>
<name>A0AAU6PIF4_9GAMM</name>
<reference evidence="1" key="1">
    <citation type="submission" date="2023-10" db="EMBL/GenBank/DDBJ databases">
        <title>The first scallop-associated chemosynthetic bacterial symbiont.</title>
        <authorList>
            <person name="Lin Y.-T."/>
            <person name="Sun J."/>
            <person name="Ip J.C.-H."/>
            <person name="He X."/>
            <person name="Gao Z.-M."/>
            <person name="Perez M."/>
            <person name="Xu T."/>
            <person name="Qian P.-Y."/>
            <person name="Qiu J.-W."/>
        </authorList>
    </citation>
    <scope>NUCLEOTIDE SEQUENCE</scope>
    <source>
        <strain evidence="1">Gill1</strain>
    </source>
</reference>
<gene>
    <name evidence="1" type="ORF">Ctma_1515</name>
</gene>
<sequence>MEYKNYKAQVNFNEEEQIFWGEVTNIGKNKITF</sequence>
<evidence type="ECO:0008006" key="2">
    <source>
        <dbReference type="Google" id="ProtNLM"/>
    </source>
</evidence>
<dbReference type="AlphaFoldDB" id="A0AAU6PIF4"/>
<accession>A0AAU6PIF4</accession>
<evidence type="ECO:0000313" key="1">
    <source>
        <dbReference type="EMBL" id="WXU00783.1"/>
    </source>
</evidence>
<protein>
    <recommendedName>
        <fullName evidence="2">Toxin-antitoxin system HicB family antitoxin</fullName>
    </recommendedName>
</protein>
<proteinExistence type="predicted"/>
<dbReference type="EMBL" id="CP138327">
    <property type="protein sequence ID" value="WXU00783.1"/>
    <property type="molecule type" value="Genomic_DNA"/>
</dbReference>